<accession>A0ABQ9VIB1</accession>
<feature type="region of interest" description="Disordered" evidence="1">
    <location>
        <begin position="95"/>
        <end position="126"/>
    </location>
</feature>
<evidence type="ECO:0000256" key="1">
    <source>
        <dbReference type="SAM" id="MobiDB-lite"/>
    </source>
</evidence>
<evidence type="ECO:0000313" key="3">
    <source>
        <dbReference type="Proteomes" id="UP001266305"/>
    </source>
</evidence>
<reference evidence="2 3" key="1">
    <citation type="submission" date="2023-05" db="EMBL/GenBank/DDBJ databases">
        <title>B98-5 Cell Line De Novo Hybrid Assembly: An Optical Mapping Approach.</title>
        <authorList>
            <person name="Kananen K."/>
            <person name="Auerbach J.A."/>
            <person name="Kautto E."/>
            <person name="Blachly J.S."/>
        </authorList>
    </citation>
    <scope>NUCLEOTIDE SEQUENCE [LARGE SCALE GENOMIC DNA]</scope>
    <source>
        <strain evidence="2">B95-8</strain>
        <tissue evidence="2">Cell line</tissue>
    </source>
</reference>
<gene>
    <name evidence="2" type="ORF">P7K49_013533</name>
</gene>
<keyword evidence="3" id="KW-1185">Reference proteome</keyword>
<proteinExistence type="predicted"/>
<organism evidence="2 3">
    <name type="scientific">Saguinus oedipus</name>
    <name type="common">Cotton-top tamarin</name>
    <name type="synonym">Oedipomidas oedipus</name>
    <dbReference type="NCBI Taxonomy" id="9490"/>
    <lineage>
        <taxon>Eukaryota</taxon>
        <taxon>Metazoa</taxon>
        <taxon>Chordata</taxon>
        <taxon>Craniata</taxon>
        <taxon>Vertebrata</taxon>
        <taxon>Euteleostomi</taxon>
        <taxon>Mammalia</taxon>
        <taxon>Eutheria</taxon>
        <taxon>Euarchontoglires</taxon>
        <taxon>Primates</taxon>
        <taxon>Haplorrhini</taxon>
        <taxon>Platyrrhini</taxon>
        <taxon>Cebidae</taxon>
        <taxon>Callitrichinae</taxon>
        <taxon>Saguinus</taxon>
    </lineage>
</organism>
<feature type="region of interest" description="Disordered" evidence="1">
    <location>
        <begin position="1"/>
        <end position="20"/>
    </location>
</feature>
<feature type="compositionally biased region" description="Basic and acidic residues" evidence="1">
    <location>
        <begin position="110"/>
        <end position="126"/>
    </location>
</feature>
<dbReference type="EMBL" id="JASSZA010000006">
    <property type="protein sequence ID" value="KAK2108368.1"/>
    <property type="molecule type" value="Genomic_DNA"/>
</dbReference>
<feature type="compositionally biased region" description="Basic and acidic residues" evidence="1">
    <location>
        <begin position="1"/>
        <end position="13"/>
    </location>
</feature>
<name>A0ABQ9VIB1_SAGOE</name>
<comment type="caution">
    <text evidence="2">The sequence shown here is derived from an EMBL/GenBank/DDBJ whole genome shotgun (WGS) entry which is preliminary data.</text>
</comment>
<evidence type="ECO:0000313" key="2">
    <source>
        <dbReference type="EMBL" id="KAK2108368.1"/>
    </source>
</evidence>
<protein>
    <submittedName>
        <fullName evidence="2">Uncharacterized protein</fullName>
    </submittedName>
</protein>
<dbReference type="Proteomes" id="UP001266305">
    <property type="component" value="Unassembled WGS sequence"/>
</dbReference>
<sequence>MVEAPEKDSREDSQMGVGGQAGVQRKWFLLRLTESTNEAGNTKDAVGRDQLHWSGRNSSGCLQEHIHVKRLENGSVGNTHPTACFCLEGERSPSLAEQQSDLQAPSQMQSRKEPSKAEAKLHNTCS</sequence>
<feature type="compositionally biased region" description="Polar residues" evidence="1">
    <location>
        <begin position="95"/>
        <end position="109"/>
    </location>
</feature>